<accession>A0A8S5TJV5</accession>
<protein>
    <submittedName>
        <fullName evidence="1">Uncharacterized protein</fullName>
    </submittedName>
</protein>
<reference evidence="1" key="1">
    <citation type="journal article" date="2021" name="Proc. Natl. Acad. Sci. U.S.A.">
        <title>A Catalog of Tens of Thousands of Viruses from Human Metagenomes Reveals Hidden Associations with Chronic Diseases.</title>
        <authorList>
            <person name="Tisza M.J."/>
            <person name="Buck C.B."/>
        </authorList>
    </citation>
    <scope>NUCLEOTIDE SEQUENCE</scope>
    <source>
        <strain evidence="1">CtwQT14</strain>
    </source>
</reference>
<organism evidence="1">
    <name type="scientific">Siphoviridae sp. ctwQT14</name>
    <dbReference type="NCBI Taxonomy" id="2827971"/>
    <lineage>
        <taxon>Viruses</taxon>
        <taxon>Duplodnaviria</taxon>
        <taxon>Heunggongvirae</taxon>
        <taxon>Uroviricota</taxon>
        <taxon>Caudoviricetes</taxon>
    </lineage>
</organism>
<sequence length="202" mass="23444">MKILPIASNKFVKNAVNFKADVVILPSSARDNQPYEDKIILESETEKIKKELQRRFPAKNDNLQIFLQPSGFRGNSNKAHYWNEIKAFIGYKDTEKARQDILRKNQIPPNEDYVTLQPETIEKIKNRDPEIIKKLEKKVEHESTNYLKDDISANIKLNFIDDIEAIIKNALDYGLTEWEKPPVAPLSPVPYDKVDILLPNWL</sequence>
<proteinExistence type="predicted"/>
<evidence type="ECO:0000313" key="1">
    <source>
        <dbReference type="EMBL" id="DAF63573.1"/>
    </source>
</evidence>
<name>A0A8S5TJV5_9CAUD</name>
<dbReference type="EMBL" id="BK032842">
    <property type="protein sequence ID" value="DAF63573.1"/>
    <property type="molecule type" value="Genomic_DNA"/>
</dbReference>